<accession>A0A9E7STD0</accession>
<organism evidence="1 2">
    <name type="scientific">Brevundimonas phage vB_BgoS-Bajun</name>
    <dbReference type="NCBI Taxonomy" id="2948594"/>
    <lineage>
        <taxon>Viruses</taxon>
        <taxon>Duplodnaviria</taxon>
        <taxon>Heunggongvirae</taxon>
        <taxon>Uroviricota</taxon>
        <taxon>Caudoviricetes</taxon>
        <taxon>Dolichocephalovirinae</taxon>
    </lineage>
</organism>
<proteinExistence type="predicted"/>
<protein>
    <submittedName>
        <fullName evidence="1">Uncharacterized protein</fullName>
    </submittedName>
</protein>
<dbReference type="EMBL" id="ON529858">
    <property type="protein sequence ID" value="UTC29841.1"/>
    <property type="molecule type" value="Genomic_DNA"/>
</dbReference>
<evidence type="ECO:0000313" key="2">
    <source>
        <dbReference type="Proteomes" id="UP001057427"/>
    </source>
</evidence>
<gene>
    <name evidence="1" type="ORF">BAJUN_02110</name>
</gene>
<keyword evidence="2" id="KW-1185">Reference proteome</keyword>
<reference evidence="1" key="1">
    <citation type="submission" date="2022-05" db="EMBL/GenBank/DDBJ databases">
        <authorList>
            <person name="Friedrich I."/>
            <person name="Poehlein A."/>
            <person name="Schneider D."/>
            <person name="Hertel R."/>
            <person name="Daniel R."/>
        </authorList>
    </citation>
    <scope>NUCLEOTIDE SEQUENCE</scope>
</reference>
<dbReference type="Proteomes" id="UP001057427">
    <property type="component" value="Segment"/>
</dbReference>
<evidence type="ECO:0000313" key="1">
    <source>
        <dbReference type="EMBL" id="UTC29841.1"/>
    </source>
</evidence>
<sequence length="86" mass="9606">MSLPLPVVVDCLVTVGCLSTREYRVLHIIDDHAWIRPVDGGEDALKRLTRLQMVEVEVEIVEVEVTESVAPLGHYLDSFFAFPKAA</sequence>
<name>A0A9E7STD0_9CAUD</name>